<dbReference type="STRING" id="106549.A0A540LAY1"/>
<reference evidence="1 2" key="1">
    <citation type="journal article" date="2019" name="G3 (Bethesda)">
        <title>Sequencing of a Wild Apple (Malus baccata) Genome Unravels the Differences Between Cultivated and Wild Apple Species Regarding Disease Resistance and Cold Tolerance.</title>
        <authorList>
            <person name="Chen X."/>
        </authorList>
    </citation>
    <scope>NUCLEOTIDE SEQUENCE [LARGE SCALE GENOMIC DNA]</scope>
    <source>
        <strain evidence="2">cv. Shandingzi</strain>
        <tissue evidence="1">Leaves</tissue>
    </source>
</reference>
<dbReference type="PANTHER" id="PTHR12708:SF0">
    <property type="entry name" value="DNA POLYMERASE EPSILON SUBUNIT 2"/>
    <property type="match status" value="1"/>
</dbReference>
<proteinExistence type="predicted"/>
<comment type="caution">
    <text evidence="1">The sequence shown here is derived from an EMBL/GenBank/DDBJ whole genome shotgun (WGS) entry which is preliminary data.</text>
</comment>
<sequence length="175" mass="19828">MSSLGRKKVQRKCKIRGYTLDQDAVDEILSFASNFEDCAPDDDAIDLLLDFLQTQPGKDKETMHRLVTKLSRADAAIYDGDDDGVTSTSEPDWHIIDTFKVPKFRYDPITKSFYKHAGRLPLHGEASAKSSLYKDRFLLLSQIISRHKEFSRPAFGSKSSDSGSREVGTHIFFFE</sequence>
<gene>
    <name evidence="1" type="ORF">C1H46_030800</name>
</gene>
<evidence type="ECO:0000313" key="1">
    <source>
        <dbReference type="EMBL" id="TQD83633.1"/>
    </source>
</evidence>
<dbReference type="GO" id="GO:0003677">
    <property type="term" value="F:DNA binding"/>
    <property type="evidence" value="ECO:0007669"/>
    <property type="project" value="InterPro"/>
</dbReference>
<dbReference type="GO" id="GO:0042276">
    <property type="term" value="P:error-prone translesion synthesis"/>
    <property type="evidence" value="ECO:0007669"/>
    <property type="project" value="TreeGrafter"/>
</dbReference>
<evidence type="ECO:0008006" key="3">
    <source>
        <dbReference type="Google" id="ProtNLM"/>
    </source>
</evidence>
<name>A0A540LAY1_MALBA</name>
<dbReference type="InterPro" id="IPR016266">
    <property type="entry name" value="POLE2"/>
</dbReference>
<dbReference type="PANTHER" id="PTHR12708">
    <property type="entry name" value="DNA POLYMERASE EPSILON SUBUNIT B"/>
    <property type="match status" value="1"/>
</dbReference>
<accession>A0A540LAY1</accession>
<keyword evidence="2" id="KW-1185">Reference proteome</keyword>
<dbReference type="EMBL" id="VIEB01000671">
    <property type="protein sequence ID" value="TQD83633.1"/>
    <property type="molecule type" value="Genomic_DNA"/>
</dbReference>
<dbReference type="AlphaFoldDB" id="A0A540LAY1"/>
<dbReference type="GO" id="GO:0006261">
    <property type="term" value="P:DNA-templated DNA replication"/>
    <property type="evidence" value="ECO:0007669"/>
    <property type="project" value="InterPro"/>
</dbReference>
<protein>
    <recommendedName>
        <fullName evidence="3">DNA polymerase epsilon subunit B N-terminal domain-containing protein</fullName>
    </recommendedName>
</protein>
<dbReference type="GO" id="GO:0008622">
    <property type="term" value="C:epsilon DNA polymerase complex"/>
    <property type="evidence" value="ECO:0007669"/>
    <property type="project" value="InterPro"/>
</dbReference>
<organism evidence="1 2">
    <name type="scientific">Malus baccata</name>
    <name type="common">Siberian crab apple</name>
    <name type="synonym">Pyrus baccata</name>
    <dbReference type="NCBI Taxonomy" id="106549"/>
    <lineage>
        <taxon>Eukaryota</taxon>
        <taxon>Viridiplantae</taxon>
        <taxon>Streptophyta</taxon>
        <taxon>Embryophyta</taxon>
        <taxon>Tracheophyta</taxon>
        <taxon>Spermatophyta</taxon>
        <taxon>Magnoliopsida</taxon>
        <taxon>eudicotyledons</taxon>
        <taxon>Gunneridae</taxon>
        <taxon>Pentapetalae</taxon>
        <taxon>rosids</taxon>
        <taxon>fabids</taxon>
        <taxon>Rosales</taxon>
        <taxon>Rosaceae</taxon>
        <taxon>Amygdaloideae</taxon>
        <taxon>Maleae</taxon>
        <taxon>Malus</taxon>
    </lineage>
</organism>
<dbReference type="Proteomes" id="UP000315295">
    <property type="component" value="Unassembled WGS sequence"/>
</dbReference>
<evidence type="ECO:0000313" key="2">
    <source>
        <dbReference type="Proteomes" id="UP000315295"/>
    </source>
</evidence>
<dbReference type="Gene3D" id="1.10.8.60">
    <property type="match status" value="1"/>
</dbReference>